<organism evidence="2 3">
    <name type="scientific">Durusdinium trenchii</name>
    <dbReference type="NCBI Taxonomy" id="1381693"/>
    <lineage>
        <taxon>Eukaryota</taxon>
        <taxon>Sar</taxon>
        <taxon>Alveolata</taxon>
        <taxon>Dinophyceae</taxon>
        <taxon>Suessiales</taxon>
        <taxon>Symbiodiniaceae</taxon>
        <taxon>Durusdinium</taxon>
    </lineage>
</organism>
<gene>
    <name evidence="1" type="ORF">CCMP2556_LOCUS12269</name>
    <name evidence="2" type="ORF">CCMP2556_LOCUS12333</name>
</gene>
<comment type="caution">
    <text evidence="2">The sequence shown here is derived from an EMBL/GenBank/DDBJ whole genome shotgun (WGS) entry which is preliminary data.</text>
</comment>
<evidence type="ECO:0000313" key="3">
    <source>
        <dbReference type="Proteomes" id="UP001642484"/>
    </source>
</evidence>
<dbReference type="Proteomes" id="UP001642484">
    <property type="component" value="Unassembled WGS sequence"/>
</dbReference>
<evidence type="ECO:0000313" key="2">
    <source>
        <dbReference type="EMBL" id="CAK9016036.1"/>
    </source>
</evidence>
<sequence length="356" mass="40637">MKLTYLEAFHTHGEECDQSKYAANGMDDARLKALIKSPPCDCGCVVPLSTLRRICRTFWSMEKANQEAVLWSLLSAETDDKNADFDSDDELLRLLIDRHLMGATREILLEERDLSKLPVRELPPNTYSHEISPEGLHVDTSAQRALPKGVRKWTSLVPNDVTLKNCYKVRKHDEHDASKVQTPVPHCFTFMKRSRMPVQFEKVERLPTHLRSHDDQVAMDDVFCLVKSELSSSTLSQVPILVLPGSLLGKSKRFLELAKSSDLLAKPGFEPERKDEIKRLAVALKRDFPSLTRGINWYDTLLARSEDTDVGQATHLSFLNNINNVEELNHHDFQWAARPVPPKPHCLQVVFHRNRD</sequence>
<dbReference type="EMBL" id="CAXAMN010005925">
    <property type="protein sequence ID" value="CAK9015888.1"/>
    <property type="molecule type" value="Genomic_DNA"/>
</dbReference>
<evidence type="ECO:0000313" key="1">
    <source>
        <dbReference type="EMBL" id="CAK9015888.1"/>
    </source>
</evidence>
<proteinExistence type="predicted"/>
<reference evidence="2 3" key="1">
    <citation type="submission" date="2024-02" db="EMBL/GenBank/DDBJ databases">
        <authorList>
            <person name="Chen Y."/>
            <person name="Shah S."/>
            <person name="Dougan E. K."/>
            <person name="Thang M."/>
            <person name="Chan C."/>
        </authorList>
    </citation>
    <scope>NUCLEOTIDE SEQUENCE [LARGE SCALE GENOMIC DNA]</scope>
</reference>
<dbReference type="EMBL" id="CAXAMN010005991">
    <property type="protein sequence ID" value="CAK9016036.1"/>
    <property type="molecule type" value="Genomic_DNA"/>
</dbReference>
<name>A0ABP0JNP0_9DINO</name>
<accession>A0ABP0JNP0</accession>
<keyword evidence="3" id="KW-1185">Reference proteome</keyword>
<protein>
    <submittedName>
        <fullName evidence="2">Uncharacterized protein</fullName>
    </submittedName>
</protein>